<comment type="caution">
    <text evidence="1">The sequence shown here is derived from an EMBL/GenBank/DDBJ whole genome shotgun (WGS) entry which is preliminary data.</text>
</comment>
<protein>
    <submittedName>
        <fullName evidence="1">Uncharacterized protein</fullName>
    </submittedName>
</protein>
<gene>
    <name evidence="1" type="ORF">S06H3_54565</name>
</gene>
<reference evidence="1" key="1">
    <citation type="journal article" date="2014" name="Front. Microbiol.">
        <title>High frequency of phylogenetically diverse reductive dehalogenase-homologous genes in deep subseafloor sedimentary metagenomes.</title>
        <authorList>
            <person name="Kawai M."/>
            <person name="Futagami T."/>
            <person name="Toyoda A."/>
            <person name="Takaki Y."/>
            <person name="Nishi S."/>
            <person name="Hori S."/>
            <person name="Arai W."/>
            <person name="Tsubouchi T."/>
            <person name="Morono Y."/>
            <person name="Uchiyama I."/>
            <person name="Ito T."/>
            <person name="Fujiyama A."/>
            <person name="Inagaki F."/>
            <person name="Takami H."/>
        </authorList>
    </citation>
    <scope>NUCLEOTIDE SEQUENCE</scope>
    <source>
        <strain evidence="1">Expedition CK06-06</strain>
    </source>
</reference>
<proteinExistence type="predicted"/>
<accession>X1QLJ3</accession>
<feature type="non-terminal residue" evidence="1">
    <location>
        <position position="1"/>
    </location>
</feature>
<sequence>LHHIFVGKDLSGVFNGLFDGQGSQALRVNLGILIHKTMKMVLIHKRRHCLAGLVGTPGPERTAVKDKEGVIEAVTDSLTAGSTEDKAFSGKCVQLRVRRHINILDKEV</sequence>
<evidence type="ECO:0000313" key="1">
    <source>
        <dbReference type="EMBL" id="GAI51870.1"/>
    </source>
</evidence>
<dbReference type="EMBL" id="BARV01034918">
    <property type="protein sequence ID" value="GAI51870.1"/>
    <property type="molecule type" value="Genomic_DNA"/>
</dbReference>
<dbReference type="AlphaFoldDB" id="X1QLJ3"/>
<name>X1QLJ3_9ZZZZ</name>
<organism evidence="1">
    <name type="scientific">marine sediment metagenome</name>
    <dbReference type="NCBI Taxonomy" id="412755"/>
    <lineage>
        <taxon>unclassified sequences</taxon>
        <taxon>metagenomes</taxon>
        <taxon>ecological metagenomes</taxon>
    </lineage>
</organism>